<reference evidence="1" key="2">
    <citation type="submission" date="2021-04" db="EMBL/GenBank/DDBJ databases">
        <authorList>
            <person name="Gilroy R."/>
        </authorList>
    </citation>
    <scope>NUCLEOTIDE SEQUENCE</scope>
    <source>
        <strain evidence="1">CHK180-15479</strain>
    </source>
</reference>
<evidence type="ECO:0000313" key="2">
    <source>
        <dbReference type="Proteomes" id="UP000823910"/>
    </source>
</evidence>
<organism evidence="1 2">
    <name type="scientific">Candidatus Enterocloster excrementipullorum</name>
    <dbReference type="NCBI Taxonomy" id="2838559"/>
    <lineage>
        <taxon>Bacteria</taxon>
        <taxon>Bacillati</taxon>
        <taxon>Bacillota</taxon>
        <taxon>Clostridia</taxon>
        <taxon>Lachnospirales</taxon>
        <taxon>Lachnospiraceae</taxon>
        <taxon>Enterocloster</taxon>
    </lineage>
</organism>
<name>A0A9D2SGK5_9FIRM</name>
<dbReference type="EMBL" id="DWWT01000026">
    <property type="protein sequence ID" value="HJC05751.1"/>
    <property type="molecule type" value="Genomic_DNA"/>
</dbReference>
<dbReference type="Proteomes" id="UP000823910">
    <property type="component" value="Unassembled WGS sequence"/>
</dbReference>
<accession>A0A9D2SGK5</accession>
<keyword evidence="1" id="KW-0396">Initiation factor</keyword>
<comment type="caution">
    <text evidence="1">The sequence shown here is derived from an EMBL/GenBank/DDBJ whole genome shotgun (WGS) entry which is preliminary data.</text>
</comment>
<dbReference type="GO" id="GO:0003743">
    <property type="term" value="F:translation initiation factor activity"/>
    <property type="evidence" value="ECO:0007669"/>
    <property type="project" value="UniProtKB-KW"/>
</dbReference>
<keyword evidence="1" id="KW-0648">Protein biosynthesis</keyword>
<protein>
    <submittedName>
        <fullName evidence="1">Translation initiation factor 2</fullName>
    </submittedName>
</protein>
<gene>
    <name evidence="1" type="ORF">H9704_06300</name>
</gene>
<dbReference type="AlphaFoldDB" id="A0A9D2SGK5"/>
<dbReference type="InterPro" id="IPR027417">
    <property type="entry name" value="P-loop_NTPase"/>
</dbReference>
<reference evidence="1" key="1">
    <citation type="journal article" date="2021" name="PeerJ">
        <title>Extensive microbial diversity within the chicken gut microbiome revealed by metagenomics and culture.</title>
        <authorList>
            <person name="Gilroy R."/>
            <person name="Ravi A."/>
            <person name="Getino M."/>
            <person name="Pursley I."/>
            <person name="Horton D.L."/>
            <person name="Alikhan N.F."/>
            <person name="Baker D."/>
            <person name="Gharbi K."/>
            <person name="Hall N."/>
            <person name="Watson M."/>
            <person name="Adriaenssens E.M."/>
            <person name="Foster-Nyarko E."/>
            <person name="Jarju S."/>
            <person name="Secka A."/>
            <person name="Antonio M."/>
            <person name="Oren A."/>
            <person name="Chaudhuri R.R."/>
            <person name="La Ragione R."/>
            <person name="Hildebrand F."/>
            <person name="Pallen M.J."/>
        </authorList>
    </citation>
    <scope>NUCLEOTIDE SEQUENCE</scope>
    <source>
        <strain evidence="1">CHK180-15479</strain>
    </source>
</reference>
<proteinExistence type="predicted"/>
<evidence type="ECO:0000313" key="1">
    <source>
        <dbReference type="EMBL" id="HJC05751.1"/>
    </source>
</evidence>
<sequence>MRGKHRVIIYTKRLRFDFELRRNITIIRGDSATGKTTLVDMVREYTDNPSGSPVTLVCDKPCYVLSGALWKEQLFGMKEGIVFIDEGNEFVWSDDFARLIRQTDNYYVIVSREGLPSLPYSVEEIYGIRLSGRYGTLKQSYHEFYRIYGMDEKKMEVRPEKIVTEDSHSGYQFFKAVCDDYRLRCDSVNGKSNIFHYLNTHKDSKMLVIADGAAFGSEIDRVLHLIEDRENVALYLPESFEWLLLKSGILKKGEIARILAEPSDYIESREYFSWERFFTALLVEKSQDTYLKYSKGELNPAYLRETVKSQILSQMDRIIFEGAVPNDEKNKKC</sequence>
<dbReference type="SUPFAM" id="SSF52540">
    <property type="entry name" value="P-loop containing nucleoside triphosphate hydrolases"/>
    <property type="match status" value="1"/>
</dbReference>